<keyword evidence="1" id="KW-0732">Signal</keyword>
<sequence>MYRTHYLILLASWVWMPFGKPVNEIERAVASYSGPTIEDLHNEIQEIVQKELMIPQPLDHRITRIVKISSEYKSLETSISIVKGMKTGTRYHWKTTSSTNYFGELMDELLDTFKLLQVLIRENLIFLTTTNDKYINVENLPHLENVIKRWEPVAMFKAVEKPLYRIKEQVIYQMTRRLIGILHSGTSHLRNELRILTFQKKSQPPKKLLALKLEFEKCLFRSIDLIYKPGVCFENRLKMISLKDKDIRLMTRHLEDFYSFNLRSNVPYESWGYEPNLRFIKQDWKTKHIHTLLKTLSPQQEAKITYGLLIKYIEEHLDVEDNLTDNAKLIQEFREQRLFPPKENTTKLQATKDIIIQNDSKTAQLSELIKKLLLSFNDPKLSDDMEEVFIIYAILDFAKTYPQIKAFQPLAKEIDENESLRLKFEMLQLGQKLLRAQDKWVEFDYFLHNLEKQESFIQKQVSEETRANAHTELQKTAIAFKKKNKSLAFGIRSDYTLKAWLSNNVVLKDCEKEAERYLN</sequence>
<dbReference type="EMBL" id="AVOT02016639">
    <property type="protein sequence ID" value="MBW0502071.1"/>
    <property type="molecule type" value="Genomic_DNA"/>
</dbReference>
<protein>
    <submittedName>
        <fullName evidence="2">Uncharacterized protein</fullName>
    </submittedName>
</protein>
<gene>
    <name evidence="2" type="ORF">O181_041786</name>
</gene>
<name>A0A9Q3DKC9_9BASI</name>
<evidence type="ECO:0000256" key="1">
    <source>
        <dbReference type="SAM" id="SignalP"/>
    </source>
</evidence>
<proteinExistence type="predicted"/>
<dbReference type="Proteomes" id="UP000765509">
    <property type="component" value="Unassembled WGS sequence"/>
</dbReference>
<dbReference type="AlphaFoldDB" id="A0A9Q3DKC9"/>
<evidence type="ECO:0000313" key="2">
    <source>
        <dbReference type="EMBL" id="MBW0502071.1"/>
    </source>
</evidence>
<reference evidence="2" key="1">
    <citation type="submission" date="2021-03" db="EMBL/GenBank/DDBJ databases">
        <title>Draft genome sequence of rust myrtle Austropuccinia psidii MF-1, a brazilian biotype.</title>
        <authorList>
            <person name="Quecine M.C."/>
            <person name="Pachon D.M.R."/>
            <person name="Bonatelli M.L."/>
            <person name="Correr F.H."/>
            <person name="Franceschini L.M."/>
            <person name="Leite T.F."/>
            <person name="Margarido G.R.A."/>
            <person name="Almeida C.A."/>
            <person name="Ferrarezi J.A."/>
            <person name="Labate C.A."/>
        </authorList>
    </citation>
    <scope>NUCLEOTIDE SEQUENCE</scope>
    <source>
        <strain evidence="2">MF-1</strain>
    </source>
</reference>
<feature type="chain" id="PRO_5040316261" evidence="1">
    <location>
        <begin position="20"/>
        <end position="519"/>
    </location>
</feature>
<evidence type="ECO:0000313" key="3">
    <source>
        <dbReference type="Proteomes" id="UP000765509"/>
    </source>
</evidence>
<accession>A0A9Q3DKC9</accession>
<organism evidence="2 3">
    <name type="scientific">Austropuccinia psidii MF-1</name>
    <dbReference type="NCBI Taxonomy" id="1389203"/>
    <lineage>
        <taxon>Eukaryota</taxon>
        <taxon>Fungi</taxon>
        <taxon>Dikarya</taxon>
        <taxon>Basidiomycota</taxon>
        <taxon>Pucciniomycotina</taxon>
        <taxon>Pucciniomycetes</taxon>
        <taxon>Pucciniales</taxon>
        <taxon>Sphaerophragmiaceae</taxon>
        <taxon>Austropuccinia</taxon>
    </lineage>
</organism>
<comment type="caution">
    <text evidence="2">The sequence shown here is derived from an EMBL/GenBank/DDBJ whole genome shotgun (WGS) entry which is preliminary data.</text>
</comment>
<keyword evidence="3" id="KW-1185">Reference proteome</keyword>
<feature type="signal peptide" evidence="1">
    <location>
        <begin position="1"/>
        <end position="19"/>
    </location>
</feature>